<dbReference type="PROSITE" id="PS50943">
    <property type="entry name" value="HTH_CROC1"/>
    <property type="match status" value="1"/>
</dbReference>
<name>W1JAZ6_9GAMM</name>
<dbReference type="AlphaFoldDB" id="W1JAZ6"/>
<organism evidence="2 3">
    <name type="scientific">Xenorhabdus cabanillasii JM26</name>
    <dbReference type="NCBI Taxonomy" id="1427517"/>
    <lineage>
        <taxon>Bacteria</taxon>
        <taxon>Pseudomonadati</taxon>
        <taxon>Pseudomonadota</taxon>
        <taxon>Gammaproteobacteria</taxon>
        <taxon>Enterobacterales</taxon>
        <taxon>Morganellaceae</taxon>
        <taxon>Xenorhabdus</taxon>
    </lineage>
</organism>
<gene>
    <name evidence="2" type="primary">C</name>
    <name evidence="2" type="ORF">XCR1_4340002</name>
</gene>
<dbReference type="Proteomes" id="UP000019197">
    <property type="component" value="Unassembled WGS sequence"/>
</dbReference>
<dbReference type="RefSeq" id="WP_038267269.1">
    <property type="nucleotide sequence ID" value="NZ_CAWLVK010000373.1"/>
</dbReference>
<evidence type="ECO:0000313" key="3">
    <source>
        <dbReference type="Proteomes" id="UP000019197"/>
    </source>
</evidence>
<dbReference type="OrthoDB" id="6302218at2"/>
<dbReference type="SMART" id="SM00530">
    <property type="entry name" value="HTH_XRE"/>
    <property type="match status" value="1"/>
</dbReference>
<sequence>MNLGEKIKEIRKAEGLSQIKFCEIIDLSLSTLKKYETGLFEPGGTALTRITQHPQFKKYTLWLMTDTTAPEAGQVSPALARCGQEKGISSRSGQKIG</sequence>
<evidence type="ECO:0000313" key="2">
    <source>
        <dbReference type="EMBL" id="CDL86685.1"/>
    </source>
</evidence>
<comment type="caution">
    <text evidence="2">The sequence shown here is derived from an EMBL/GenBank/DDBJ whole genome shotgun (WGS) entry which is preliminary data.</text>
</comment>
<proteinExistence type="predicted"/>
<feature type="domain" description="HTH cro/C1-type" evidence="1">
    <location>
        <begin position="7"/>
        <end position="61"/>
    </location>
</feature>
<dbReference type="InterPro" id="IPR001387">
    <property type="entry name" value="Cro/C1-type_HTH"/>
</dbReference>
<dbReference type="CDD" id="cd00093">
    <property type="entry name" value="HTH_XRE"/>
    <property type="match status" value="1"/>
</dbReference>
<dbReference type="Gene3D" id="1.10.260.40">
    <property type="entry name" value="lambda repressor-like DNA-binding domains"/>
    <property type="match status" value="1"/>
</dbReference>
<dbReference type="InterPro" id="IPR010982">
    <property type="entry name" value="Lambda_DNA-bd_dom_sf"/>
</dbReference>
<evidence type="ECO:0000259" key="1">
    <source>
        <dbReference type="PROSITE" id="PS50943"/>
    </source>
</evidence>
<dbReference type="GO" id="GO:0003677">
    <property type="term" value="F:DNA binding"/>
    <property type="evidence" value="ECO:0007669"/>
    <property type="project" value="InterPro"/>
</dbReference>
<accession>W1JAZ6</accession>
<dbReference type="SUPFAM" id="SSF47413">
    <property type="entry name" value="lambda repressor-like DNA-binding domains"/>
    <property type="match status" value="1"/>
</dbReference>
<dbReference type="EMBL" id="CBXE010000373">
    <property type="protein sequence ID" value="CDL86685.1"/>
    <property type="molecule type" value="Genomic_DNA"/>
</dbReference>
<protein>
    <submittedName>
        <fullName evidence="2">Repressor protein C</fullName>
    </submittedName>
</protein>
<dbReference type="Pfam" id="PF01381">
    <property type="entry name" value="HTH_3"/>
    <property type="match status" value="1"/>
</dbReference>
<reference evidence="2 3" key="1">
    <citation type="submission" date="2013-11" db="EMBL/GenBank/DDBJ databases">
        <title>Draft genome sequence and annotation of the entomopathogenic bacterium, Xenorhabdus cabanillasi strain JM26.</title>
        <authorList>
            <person name="Gualtieri M."/>
            <person name="Ogier J.C."/>
            <person name="Pages S."/>
            <person name="Givaudan A."/>
            <person name="Gaudriault S."/>
        </authorList>
    </citation>
    <scope>NUCLEOTIDE SEQUENCE [LARGE SCALE GENOMIC DNA]</scope>
    <source>
        <strain evidence="2 3">JM26</strain>
    </source>
</reference>